<dbReference type="SUPFAM" id="SSF51735">
    <property type="entry name" value="NAD(P)-binding Rossmann-fold domains"/>
    <property type="match status" value="1"/>
</dbReference>
<dbReference type="Gene3D" id="3.40.50.720">
    <property type="entry name" value="NAD(P)-binding Rossmann-like Domain"/>
    <property type="match status" value="1"/>
</dbReference>
<gene>
    <name evidence="2" type="ORF">GA0061102_1001422</name>
</gene>
<dbReference type="InterPro" id="IPR008030">
    <property type="entry name" value="NmrA-like"/>
</dbReference>
<name>A0A1C3U3E7_9HYPH</name>
<dbReference type="AlphaFoldDB" id="A0A1C3U3E7"/>
<protein>
    <submittedName>
        <fullName evidence="2">NmrA-like family protein</fullName>
    </submittedName>
</protein>
<reference evidence="3" key="1">
    <citation type="submission" date="2016-08" db="EMBL/GenBank/DDBJ databases">
        <authorList>
            <person name="Varghese N."/>
            <person name="Submissions Spin"/>
        </authorList>
    </citation>
    <scope>NUCLEOTIDE SEQUENCE [LARGE SCALE GENOMIC DNA]</scope>
    <source>
        <strain evidence="3">HAMBI 2971</strain>
    </source>
</reference>
<dbReference type="Pfam" id="PF05368">
    <property type="entry name" value="NmrA"/>
    <property type="match status" value="1"/>
</dbReference>
<dbReference type="EMBL" id="FMAH01000001">
    <property type="protein sequence ID" value="SCB09974.1"/>
    <property type="molecule type" value="Genomic_DNA"/>
</dbReference>
<dbReference type="RefSeq" id="WP_245297895.1">
    <property type="nucleotide sequence ID" value="NZ_FMAH01000001.1"/>
</dbReference>
<proteinExistence type="predicted"/>
<sequence length="94" mass="10189">MFIIDKSQPILVYLAGGVQGGAVVRAALRHGFKVRALVRNPKRVPALAALGIELAESDLRDPASPMPCCSSRSARKRICVSKPRMQSRRPPPTV</sequence>
<feature type="domain" description="NmrA-like" evidence="1">
    <location>
        <begin position="8"/>
        <end position="65"/>
    </location>
</feature>
<organism evidence="2 3">
    <name type="scientific">Rhizobium miluonense</name>
    <dbReference type="NCBI Taxonomy" id="411945"/>
    <lineage>
        <taxon>Bacteria</taxon>
        <taxon>Pseudomonadati</taxon>
        <taxon>Pseudomonadota</taxon>
        <taxon>Alphaproteobacteria</taxon>
        <taxon>Hyphomicrobiales</taxon>
        <taxon>Rhizobiaceae</taxon>
        <taxon>Rhizobium/Agrobacterium group</taxon>
        <taxon>Rhizobium</taxon>
    </lineage>
</organism>
<keyword evidence="3" id="KW-1185">Reference proteome</keyword>
<evidence type="ECO:0000313" key="2">
    <source>
        <dbReference type="EMBL" id="SCB09974.1"/>
    </source>
</evidence>
<dbReference type="InterPro" id="IPR036291">
    <property type="entry name" value="NAD(P)-bd_dom_sf"/>
</dbReference>
<evidence type="ECO:0000313" key="3">
    <source>
        <dbReference type="Proteomes" id="UP000199435"/>
    </source>
</evidence>
<dbReference type="STRING" id="411945.GA0061102_1001422"/>
<evidence type="ECO:0000259" key="1">
    <source>
        <dbReference type="Pfam" id="PF05368"/>
    </source>
</evidence>
<dbReference type="Proteomes" id="UP000199435">
    <property type="component" value="Unassembled WGS sequence"/>
</dbReference>
<accession>A0A1C3U3E7</accession>